<accession>A0A2H1FF09</accession>
<name>A0A2H1FF09_9ARCH</name>
<evidence type="ECO:0000313" key="1">
    <source>
        <dbReference type="EMBL" id="SMH71338.1"/>
    </source>
</evidence>
<protein>
    <submittedName>
        <fullName evidence="1">Uncharacterized protein</fullName>
    </submittedName>
</protein>
<evidence type="ECO:0000313" key="2">
    <source>
        <dbReference type="Proteomes" id="UP000230607"/>
    </source>
</evidence>
<reference evidence="2" key="1">
    <citation type="submission" date="2017-03" db="EMBL/GenBank/DDBJ databases">
        <authorList>
            <person name="Herbold C."/>
        </authorList>
    </citation>
    <scope>NUCLEOTIDE SEQUENCE [LARGE SCALE GENOMIC DNA]</scope>
</reference>
<organism evidence="1 2">
    <name type="scientific">Candidatus Nitrosotalea okcheonensis</name>
    <dbReference type="NCBI Taxonomy" id="1903276"/>
    <lineage>
        <taxon>Archaea</taxon>
        <taxon>Nitrososphaerota</taxon>
        <taxon>Nitrososphaeria</taxon>
        <taxon>Nitrosotaleales</taxon>
        <taxon>Nitrosotaleaceae</taxon>
        <taxon>Nitrosotalea</taxon>
    </lineage>
</organism>
<dbReference type="EMBL" id="LT841358">
    <property type="protein sequence ID" value="SMH71338.1"/>
    <property type="molecule type" value="Genomic_DNA"/>
</dbReference>
<keyword evidence="2" id="KW-1185">Reference proteome</keyword>
<dbReference type="AlphaFoldDB" id="A0A2H1FF09"/>
<gene>
    <name evidence="1" type="ORF">NCS_11145</name>
</gene>
<dbReference type="Proteomes" id="UP000230607">
    <property type="component" value="Chromosome 1"/>
</dbReference>
<sequence length="39" mass="4529">MISNKYDELKKIISKTIDTRIIETCKLSVKESSKLVNCR</sequence>
<proteinExistence type="predicted"/>